<evidence type="ECO:0000256" key="1">
    <source>
        <dbReference type="SAM" id="SignalP"/>
    </source>
</evidence>
<proteinExistence type="predicted"/>
<evidence type="ECO:0000313" key="2">
    <source>
        <dbReference type="EMBL" id="QDV06551.1"/>
    </source>
</evidence>
<dbReference type="Proteomes" id="UP000320390">
    <property type="component" value="Chromosome"/>
</dbReference>
<organism evidence="2 3">
    <name type="scientific">Saltatorellus ferox</name>
    <dbReference type="NCBI Taxonomy" id="2528018"/>
    <lineage>
        <taxon>Bacteria</taxon>
        <taxon>Pseudomonadati</taxon>
        <taxon>Planctomycetota</taxon>
        <taxon>Planctomycetia</taxon>
        <taxon>Planctomycetia incertae sedis</taxon>
        <taxon>Saltatorellus</taxon>
    </lineage>
</organism>
<evidence type="ECO:0008006" key="4">
    <source>
        <dbReference type="Google" id="ProtNLM"/>
    </source>
</evidence>
<dbReference type="EMBL" id="CP036434">
    <property type="protein sequence ID" value="QDV06551.1"/>
    <property type="molecule type" value="Genomic_DNA"/>
</dbReference>
<dbReference type="AlphaFoldDB" id="A0A518ER38"/>
<keyword evidence="1" id="KW-0732">Signal</keyword>
<sequence precursor="true">MPFRFQALRLPSLSFLSSPAAGAGSWGSAFLGAMLLGLGGCDSPVCVFADGCTSGPGGGGDDGGDPNSLGGRSAVFPGEGSIMRSGAPELLAVAPGSATANQAHPETPIFLEFSESLNPASLFDLQNQTSAFRVVDFTFQQDYPMAPPQLVGDGRVVVLLPLVSYREGGSYQVFFSADQRIADLNGQLIVDPSDQLLVEIFVDSSSVMDEPRLIYSYPPDGSFNNPDTSEIVIGFDRQMDDSTIDTNSFDVKVGGVTPAFNPQPMALTTFNGTTLVPVTQVYTWTPQQSGQVRPYGIDSDVVVRLSDTPNEIVSQDGDTLTPYETAFRTADFSLPDAVMKAAGSRPANGFGRADVFGSAPIVDVMLSAAAPAGTEADFFLFGRSPLDSTFVKSIVRTVPIPNGATTFSATSDQLQLFDALGDVQFADGTAQVAVQLRNGGARSSARRFDADPATSAIDAPIFDTTAPVFLGLGGSGAVTSELVGEVRDFAAFGRASEPIAYAFVDAGADGTNGGSLSDPPRIAFSTPSPEADEALFIAAPVAVGAVDPLGPGVSYEVTIYDEAYNAATLTAVGVFTQRGVVGPGGAPTGSTVDVRVFDALTLEPLDGALVLSHQESGGATSFVASATTVGGAASVAGAGGGSTVITVDASGYDLFTFHGVPRDSVDIMLQPTMAMSAEISGTVSALITAQLQTTDNVLQDTRALSPSRLSGLSGCGTINGSTGAECDFGPVLIRPGRLGGISSIGTRDSLTQADILTQGAPGFLLNFALAAPFAPVPAGGSTLGAVLDAGASLGFPPSSTAATLLSATSLSLGGVPGFGALAEDPKVTVEAAGTGLAGPLLVGAGLSFPQGGSNYAVFSAVPGVAAPGGSLETSGSIEPDVFVKLRSVDMSGNEVVARPRASSVGAVTAPMGVPTLLLPAPGGMSGGAAYNVVVQDTLLDAVGLAFGLYRVHLTDSTGRTWTLVGLDTDDAGGDILMSLPDIAAQGGTPLMGGQITAEVEAFGADLDRGEFLWTDLERSHELFSRAAAVTFTQN</sequence>
<keyword evidence="3" id="KW-1185">Reference proteome</keyword>
<name>A0A518ER38_9BACT</name>
<feature type="signal peptide" evidence="1">
    <location>
        <begin position="1"/>
        <end position="23"/>
    </location>
</feature>
<accession>A0A518ER38</accession>
<protein>
    <recommendedName>
        <fullName evidence="4">SbsA Ig-like domain-containing protein</fullName>
    </recommendedName>
</protein>
<evidence type="ECO:0000313" key="3">
    <source>
        <dbReference type="Proteomes" id="UP000320390"/>
    </source>
</evidence>
<gene>
    <name evidence="2" type="ORF">Poly30_20610</name>
</gene>
<reference evidence="2 3" key="1">
    <citation type="submission" date="2019-02" db="EMBL/GenBank/DDBJ databases">
        <title>Deep-cultivation of Planctomycetes and their phenomic and genomic characterization uncovers novel biology.</title>
        <authorList>
            <person name="Wiegand S."/>
            <person name="Jogler M."/>
            <person name="Boedeker C."/>
            <person name="Pinto D."/>
            <person name="Vollmers J."/>
            <person name="Rivas-Marin E."/>
            <person name="Kohn T."/>
            <person name="Peeters S.H."/>
            <person name="Heuer A."/>
            <person name="Rast P."/>
            <person name="Oberbeckmann S."/>
            <person name="Bunk B."/>
            <person name="Jeske O."/>
            <person name="Meyerdierks A."/>
            <person name="Storesund J.E."/>
            <person name="Kallscheuer N."/>
            <person name="Luecker S."/>
            <person name="Lage O.M."/>
            <person name="Pohl T."/>
            <person name="Merkel B.J."/>
            <person name="Hornburger P."/>
            <person name="Mueller R.-W."/>
            <person name="Bruemmer F."/>
            <person name="Labrenz M."/>
            <person name="Spormann A.M."/>
            <person name="Op den Camp H."/>
            <person name="Overmann J."/>
            <person name="Amann R."/>
            <person name="Jetten M.S.M."/>
            <person name="Mascher T."/>
            <person name="Medema M.H."/>
            <person name="Devos D.P."/>
            <person name="Kaster A.-K."/>
            <person name="Ovreas L."/>
            <person name="Rohde M."/>
            <person name="Galperin M.Y."/>
            <person name="Jogler C."/>
        </authorList>
    </citation>
    <scope>NUCLEOTIDE SEQUENCE [LARGE SCALE GENOMIC DNA]</scope>
    <source>
        <strain evidence="2 3">Poly30</strain>
    </source>
</reference>
<feature type="chain" id="PRO_5021948810" description="SbsA Ig-like domain-containing protein" evidence="1">
    <location>
        <begin position="24"/>
        <end position="1034"/>
    </location>
</feature>